<protein>
    <recommendedName>
        <fullName evidence="3">CCHC-type domain-containing protein</fullName>
    </recommendedName>
</protein>
<dbReference type="Gene3D" id="4.10.60.10">
    <property type="entry name" value="Zinc finger, CCHC-type"/>
    <property type="match status" value="1"/>
</dbReference>
<dbReference type="InterPro" id="IPR036875">
    <property type="entry name" value="Znf_CCHC_sf"/>
</dbReference>
<name>A0ABQ7V350_SOLTU</name>
<dbReference type="PANTHER" id="PTHR37610">
    <property type="entry name" value="CCHC-TYPE DOMAIN-CONTAINING PROTEIN"/>
    <property type="match status" value="1"/>
</dbReference>
<keyword evidence="1" id="KW-0479">Metal-binding</keyword>
<dbReference type="InterPro" id="IPR001878">
    <property type="entry name" value="Znf_CCHC"/>
</dbReference>
<gene>
    <name evidence="4" type="ORF">KY290_020928</name>
</gene>
<keyword evidence="1" id="KW-0863">Zinc-finger</keyword>
<proteinExistence type="predicted"/>
<comment type="caution">
    <text evidence="4">The sequence shown here is derived from an EMBL/GenBank/DDBJ whole genome shotgun (WGS) entry which is preliminary data.</text>
</comment>
<sequence>MVNPNEAITTGNTSSLGNTAGGNTLDSSSPLFLHPSDGPGMSLINGVFDGRGYQGWRRSILIALSAKNKLGFINGGCSEPAATASDFSLWNRCNDMVTSWLLNSLSKDIAHSVIYSRTAKDLWTDLEQRFGQSNGAKLYHLQKEMTGLMQGSSDIAGYFTKLKRLWDELDSLNSHICCKCVCNCEGKQKMSKFVEDQRLIHFLMGLNDIFTQARGNILMLNPLPGINQAYSLLLQDENQREVYINPQFPPTNSSFMTGTYSSQQKTGNQMQKFGSQSQYSQRSGNQIQGRPGNQVPGKKFSGNTPRDHPPQRAGTVRRKKFNPNVTCYYCLKVGHIAEDCHRLIGYPDDFQFTKGFSAPIRGNATITDEEYGTEEFDGSILDQLSKSQISQIKQIFKQGNISGEGSTSSGINANAVAGPFNEEGTSFW</sequence>
<feature type="region of interest" description="Disordered" evidence="2">
    <location>
        <begin position="253"/>
        <end position="317"/>
    </location>
</feature>
<dbReference type="Pfam" id="PF14223">
    <property type="entry name" value="Retrotran_gag_2"/>
    <property type="match status" value="1"/>
</dbReference>
<dbReference type="EMBL" id="JAIVGD010000015">
    <property type="protein sequence ID" value="KAH0757435.1"/>
    <property type="molecule type" value="Genomic_DNA"/>
</dbReference>
<evidence type="ECO:0000313" key="4">
    <source>
        <dbReference type="EMBL" id="KAH0757435.1"/>
    </source>
</evidence>
<feature type="domain" description="CCHC-type" evidence="3">
    <location>
        <begin position="327"/>
        <end position="340"/>
    </location>
</feature>
<dbReference type="PROSITE" id="PS50158">
    <property type="entry name" value="ZF_CCHC"/>
    <property type="match status" value="1"/>
</dbReference>
<dbReference type="Proteomes" id="UP000826656">
    <property type="component" value="Unassembled WGS sequence"/>
</dbReference>
<evidence type="ECO:0000259" key="3">
    <source>
        <dbReference type="PROSITE" id="PS50158"/>
    </source>
</evidence>
<reference evidence="4 5" key="1">
    <citation type="journal article" date="2021" name="bioRxiv">
        <title>Chromosome-scale and haplotype-resolved genome assembly of a tetraploid potato cultivar.</title>
        <authorList>
            <person name="Sun H."/>
            <person name="Jiao W.-B."/>
            <person name="Krause K."/>
            <person name="Campoy J.A."/>
            <person name="Goel M."/>
            <person name="Folz-Donahue K."/>
            <person name="Kukat C."/>
            <person name="Huettel B."/>
            <person name="Schneeberger K."/>
        </authorList>
    </citation>
    <scope>NUCLEOTIDE SEQUENCE [LARGE SCALE GENOMIC DNA]</scope>
    <source>
        <strain evidence="4">SolTubOtavaFocal</strain>
        <tissue evidence="4">Leaves</tissue>
    </source>
</reference>
<keyword evidence="5" id="KW-1185">Reference proteome</keyword>
<evidence type="ECO:0000256" key="2">
    <source>
        <dbReference type="SAM" id="MobiDB-lite"/>
    </source>
</evidence>
<feature type="region of interest" description="Disordered" evidence="2">
    <location>
        <begin position="1"/>
        <end position="20"/>
    </location>
</feature>
<keyword evidence="1" id="KW-0862">Zinc</keyword>
<evidence type="ECO:0000256" key="1">
    <source>
        <dbReference type="PROSITE-ProRule" id="PRU00047"/>
    </source>
</evidence>
<dbReference type="Pfam" id="PF14244">
    <property type="entry name" value="Retrotran_gag_3"/>
    <property type="match status" value="1"/>
</dbReference>
<organism evidence="4 5">
    <name type="scientific">Solanum tuberosum</name>
    <name type="common">Potato</name>
    <dbReference type="NCBI Taxonomy" id="4113"/>
    <lineage>
        <taxon>Eukaryota</taxon>
        <taxon>Viridiplantae</taxon>
        <taxon>Streptophyta</taxon>
        <taxon>Embryophyta</taxon>
        <taxon>Tracheophyta</taxon>
        <taxon>Spermatophyta</taxon>
        <taxon>Magnoliopsida</taxon>
        <taxon>eudicotyledons</taxon>
        <taxon>Gunneridae</taxon>
        <taxon>Pentapetalae</taxon>
        <taxon>asterids</taxon>
        <taxon>lamiids</taxon>
        <taxon>Solanales</taxon>
        <taxon>Solanaceae</taxon>
        <taxon>Solanoideae</taxon>
        <taxon>Solaneae</taxon>
        <taxon>Solanum</taxon>
    </lineage>
</organism>
<dbReference type="PANTHER" id="PTHR37610:SF6">
    <property type="entry name" value="GAG-POLYPEPTIDE OF LTR COPIA-TYPE-RELATED"/>
    <property type="match status" value="1"/>
</dbReference>
<feature type="compositionally biased region" description="Polar residues" evidence="2">
    <location>
        <begin position="253"/>
        <end position="288"/>
    </location>
</feature>
<dbReference type="SUPFAM" id="SSF57756">
    <property type="entry name" value="Retrovirus zinc finger-like domains"/>
    <property type="match status" value="1"/>
</dbReference>
<accession>A0ABQ7V350</accession>
<dbReference type="InterPro" id="IPR029472">
    <property type="entry name" value="Copia-like_N"/>
</dbReference>
<dbReference type="SMART" id="SM00343">
    <property type="entry name" value="ZnF_C2HC"/>
    <property type="match status" value="1"/>
</dbReference>
<evidence type="ECO:0000313" key="5">
    <source>
        <dbReference type="Proteomes" id="UP000826656"/>
    </source>
</evidence>